<evidence type="ECO:0000256" key="1">
    <source>
        <dbReference type="ARBA" id="ARBA00022722"/>
    </source>
</evidence>
<evidence type="ECO:0000256" key="2">
    <source>
        <dbReference type="ARBA" id="ARBA00022801"/>
    </source>
</evidence>
<dbReference type="eggNOG" id="COG0847">
    <property type="taxonomic scope" value="Bacteria"/>
</dbReference>
<dbReference type="SMART" id="SM00479">
    <property type="entry name" value="EXOIII"/>
    <property type="match status" value="1"/>
</dbReference>
<dbReference type="SUPFAM" id="SSF53098">
    <property type="entry name" value="Ribonuclease H-like"/>
    <property type="match status" value="1"/>
</dbReference>
<evidence type="ECO:0000259" key="4">
    <source>
        <dbReference type="SMART" id="SM00479"/>
    </source>
</evidence>
<accession>A0A1E5DZH3</accession>
<evidence type="ECO:0000313" key="6">
    <source>
        <dbReference type="Proteomes" id="UP000094070"/>
    </source>
</evidence>
<dbReference type="InterPro" id="IPR036397">
    <property type="entry name" value="RNaseH_sf"/>
</dbReference>
<keyword evidence="1" id="KW-0540">Nuclease</keyword>
<dbReference type="InterPro" id="IPR012337">
    <property type="entry name" value="RNaseH-like_sf"/>
</dbReference>
<sequence>MLKSLSNKWFSHPLTRLESVRKSITVEPHWPDSLRQLLAYPLPKLTTPIDTLHYLALDFETTGFNPIDNTILSIGTVPLYGYKIEIESSRHVYLNNQHHINPESAVINHIVPEMLLEGDELDQAMEALFEMMRGKVILVHGAIVEKSFIDHYVKNKYGIKELPVVWIDTLKIEKCLTYIKHGELCRYQLTDVREKHGLPCYPAHNALIDSISCAELFLAQMVNIFGDQRHKVNIDDIFNKKTLPRMDFG</sequence>
<dbReference type="CDD" id="cd06127">
    <property type="entry name" value="DEDDh"/>
    <property type="match status" value="1"/>
</dbReference>
<keyword evidence="2" id="KW-0378">Hydrolase</keyword>
<dbReference type="PANTHER" id="PTHR30231:SF4">
    <property type="entry name" value="PROTEIN NEN2"/>
    <property type="match status" value="1"/>
</dbReference>
<dbReference type="GO" id="GO:0003676">
    <property type="term" value="F:nucleic acid binding"/>
    <property type="evidence" value="ECO:0007669"/>
    <property type="project" value="InterPro"/>
</dbReference>
<dbReference type="Gene3D" id="3.30.420.10">
    <property type="entry name" value="Ribonuclease H-like superfamily/Ribonuclease H"/>
    <property type="match status" value="1"/>
</dbReference>
<organism evidence="5 6">
    <name type="scientific">Vibrio rumoiensis 1S-45</name>
    <dbReference type="NCBI Taxonomy" id="1188252"/>
    <lineage>
        <taxon>Bacteria</taxon>
        <taxon>Pseudomonadati</taxon>
        <taxon>Pseudomonadota</taxon>
        <taxon>Gammaproteobacteria</taxon>
        <taxon>Vibrionales</taxon>
        <taxon>Vibrionaceae</taxon>
        <taxon>Vibrio</taxon>
    </lineage>
</organism>
<dbReference type="RefSeq" id="WP_017026277.1">
    <property type="nucleotide sequence ID" value="NZ_AJYK02000095.1"/>
</dbReference>
<proteinExistence type="predicted"/>
<dbReference type="EMBL" id="AJYK02000095">
    <property type="protein sequence ID" value="OEF23306.1"/>
    <property type="molecule type" value="Genomic_DNA"/>
</dbReference>
<reference evidence="5 6" key="1">
    <citation type="journal article" date="2012" name="Science">
        <title>Ecological populations of bacteria act as socially cohesive units of antibiotic production and resistance.</title>
        <authorList>
            <person name="Cordero O.X."/>
            <person name="Wildschutte H."/>
            <person name="Kirkup B."/>
            <person name="Proehl S."/>
            <person name="Ngo L."/>
            <person name="Hussain F."/>
            <person name="Le Roux F."/>
            <person name="Mincer T."/>
            <person name="Polz M.F."/>
        </authorList>
    </citation>
    <scope>NUCLEOTIDE SEQUENCE [LARGE SCALE GENOMIC DNA]</scope>
    <source>
        <strain evidence="5 6">1S-45</strain>
    </source>
</reference>
<dbReference type="GO" id="GO:0005829">
    <property type="term" value="C:cytosol"/>
    <property type="evidence" value="ECO:0007669"/>
    <property type="project" value="TreeGrafter"/>
</dbReference>
<evidence type="ECO:0000256" key="3">
    <source>
        <dbReference type="ARBA" id="ARBA00022839"/>
    </source>
</evidence>
<protein>
    <recommendedName>
        <fullName evidence="4">Exonuclease domain-containing protein</fullName>
    </recommendedName>
</protein>
<dbReference type="AlphaFoldDB" id="A0A1E5DZH3"/>
<keyword evidence="3" id="KW-0269">Exonuclease</keyword>
<dbReference type="OrthoDB" id="5497329at2"/>
<name>A0A1E5DZH3_9VIBR</name>
<dbReference type="GO" id="GO:0008408">
    <property type="term" value="F:3'-5' exonuclease activity"/>
    <property type="evidence" value="ECO:0007669"/>
    <property type="project" value="TreeGrafter"/>
</dbReference>
<dbReference type="Pfam" id="PF00929">
    <property type="entry name" value="RNase_T"/>
    <property type="match status" value="1"/>
</dbReference>
<dbReference type="InterPro" id="IPR013520">
    <property type="entry name" value="Ribonucl_H"/>
</dbReference>
<dbReference type="PANTHER" id="PTHR30231">
    <property type="entry name" value="DNA POLYMERASE III SUBUNIT EPSILON"/>
    <property type="match status" value="1"/>
</dbReference>
<dbReference type="Proteomes" id="UP000094070">
    <property type="component" value="Unassembled WGS sequence"/>
</dbReference>
<dbReference type="GO" id="GO:0006259">
    <property type="term" value="P:DNA metabolic process"/>
    <property type="evidence" value="ECO:0007669"/>
    <property type="project" value="UniProtKB-ARBA"/>
</dbReference>
<keyword evidence="6" id="KW-1185">Reference proteome</keyword>
<evidence type="ECO:0000313" key="5">
    <source>
        <dbReference type="EMBL" id="OEF23306.1"/>
    </source>
</evidence>
<comment type="caution">
    <text evidence="5">The sequence shown here is derived from an EMBL/GenBank/DDBJ whole genome shotgun (WGS) entry which is preliminary data.</text>
</comment>
<dbReference type="STRING" id="1188252.A1QC_12470"/>
<gene>
    <name evidence="5" type="ORF">A1QC_12470</name>
</gene>
<feature type="domain" description="Exonuclease" evidence="4">
    <location>
        <begin position="53"/>
        <end position="226"/>
    </location>
</feature>